<evidence type="ECO:0000259" key="10">
    <source>
        <dbReference type="PROSITE" id="PS50011"/>
    </source>
</evidence>
<evidence type="ECO:0000256" key="4">
    <source>
        <dbReference type="ARBA" id="ARBA00022741"/>
    </source>
</evidence>
<dbReference type="AlphaFoldDB" id="A0A977PX69"/>
<keyword evidence="4" id="KW-0547">Nucleotide-binding</keyword>
<evidence type="ECO:0000256" key="2">
    <source>
        <dbReference type="ARBA" id="ARBA00022527"/>
    </source>
</evidence>
<dbReference type="Gene3D" id="1.10.510.10">
    <property type="entry name" value="Transferase(Phosphotransferase) domain 1"/>
    <property type="match status" value="1"/>
</dbReference>
<protein>
    <recommendedName>
        <fullName evidence="1">non-specific serine/threonine protein kinase</fullName>
        <ecNumber evidence="1">2.7.11.1</ecNumber>
    </recommendedName>
</protein>
<dbReference type="SUPFAM" id="SSF140869">
    <property type="entry name" value="GUN4-like"/>
    <property type="match status" value="1"/>
</dbReference>
<evidence type="ECO:0000256" key="1">
    <source>
        <dbReference type="ARBA" id="ARBA00012513"/>
    </source>
</evidence>
<evidence type="ECO:0000256" key="3">
    <source>
        <dbReference type="ARBA" id="ARBA00022679"/>
    </source>
</evidence>
<dbReference type="EC" id="2.7.11.1" evidence="1"/>
<evidence type="ECO:0000256" key="9">
    <source>
        <dbReference type="SAM" id="MobiDB-lite"/>
    </source>
</evidence>
<dbReference type="Pfam" id="PF00069">
    <property type="entry name" value="Pkinase"/>
    <property type="match status" value="1"/>
</dbReference>
<dbReference type="KEGG" id="wna:KA717_38535"/>
<dbReference type="InterPro" id="IPR008629">
    <property type="entry name" value="GUN4-like"/>
</dbReference>
<dbReference type="GO" id="GO:0005524">
    <property type="term" value="F:ATP binding"/>
    <property type="evidence" value="ECO:0007669"/>
    <property type="project" value="UniProtKB-KW"/>
</dbReference>
<dbReference type="PANTHER" id="PTHR24363">
    <property type="entry name" value="SERINE/THREONINE PROTEIN KINASE"/>
    <property type="match status" value="1"/>
</dbReference>
<evidence type="ECO:0000256" key="8">
    <source>
        <dbReference type="ARBA" id="ARBA00048679"/>
    </source>
</evidence>
<sequence length="484" mass="54053">MIKLQNRYQLLKKIGGGTFGDTYLAEDRNLPGNPLCLVKHLKRNPDPRGFAIAFRLFEQEAEILHNLGKHDQIPRLFAHIEENGEFYLVQEFVDGHDLTTEIIPGRKFSEQQTIKLITEILEVLIILHNQNIIHRDLKPSNIMRRKDGKIILIDFGAIKEILALTVNSQGQTSLTVGIGTPGYIPDEQANGRPRLASDIYAVGMIAIQAVTGMVPGQFPEDSNTGEIIWRNYAQISDRFAEVLTKMVRDHFSQRYNNATEALQALIPPDKPVVSTPPFKTIVSPPPPSPKKFPTKIFAGVGAAITISFAGVYVITHLPSNQSSETISSTSQSNDSPTTSTTSQPTTQLQTTKADFRNLDQLLAAGKWEEADAETWELMKKITNNRFYLGPNDYENFPSEELRIMDQLWVKYSNGRFGFSVQKEIWIESGGTPGIYNSDVDNKFSAKIVGHLPEMWRLGAAKSQGMSFPPPLPSVEVSTLLFSRL</sequence>
<dbReference type="SUPFAM" id="SSF56112">
    <property type="entry name" value="Protein kinase-like (PK-like)"/>
    <property type="match status" value="1"/>
</dbReference>
<dbReference type="GO" id="GO:0004674">
    <property type="term" value="F:protein serine/threonine kinase activity"/>
    <property type="evidence" value="ECO:0007669"/>
    <property type="project" value="UniProtKB-KW"/>
</dbReference>
<feature type="region of interest" description="Disordered" evidence="9">
    <location>
        <begin position="322"/>
        <end position="348"/>
    </location>
</feature>
<dbReference type="PANTHER" id="PTHR24363:SF0">
    <property type="entry name" value="SERINE_THREONINE KINASE LIKE DOMAIN CONTAINING 1"/>
    <property type="match status" value="1"/>
</dbReference>
<dbReference type="Gene3D" id="1.25.40.620">
    <property type="match status" value="1"/>
</dbReference>
<feature type="domain" description="Protein kinase" evidence="10">
    <location>
        <begin position="8"/>
        <end position="266"/>
    </location>
</feature>
<evidence type="ECO:0000313" key="11">
    <source>
        <dbReference type="EMBL" id="UXE61210.1"/>
    </source>
</evidence>
<dbReference type="InterPro" id="IPR000719">
    <property type="entry name" value="Prot_kinase_dom"/>
</dbReference>
<proteinExistence type="predicted"/>
<reference evidence="11" key="1">
    <citation type="submission" date="2021-04" db="EMBL/GenBank/DDBJ databases">
        <title>Genome sequence of Woronichinia naegeliana from Washington state freshwater lake bloom.</title>
        <authorList>
            <person name="Dreher T.W."/>
        </authorList>
    </citation>
    <scope>NUCLEOTIDE SEQUENCE</scope>
    <source>
        <strain evidence="11">WA131</strain>
    </source>
</reference>
<dbReference type="Gene3D" id="1.10.10.1770">
    <property type="entry name" value="Gun4-like"/>
    <property type="match status" value="1"/>
</dbReference>
<gene>
    <name evidence="11" type="ORF">KA717_38535</name>
</gene>
<evidence type="ECO:0000256" key="5">
    <source>
        <dbReference type="ARBA" id="ARBA00022777"/>
    </source>
</evidence>
<dbReference type="EMBL" id="CP073041">
    <property type="protein sequence ID" value="UXE61210.1"/>
    <property type="molecule type" value="Genomic_DNA"/>
</dbReference>
<dbReference type="Pfam" id="PF05419">
    <property type="entry name" value="GUN4"/>
    <property type="match status" value="1"/>
</dbReference>
<dbReference type="InterPro" id="IPR011009">
    <property type="entry name" value="Kinase-like_dom_sf"/>
</dbReference>
<dbReference type="CDD" id="cd14014">
    <property type="entry name" value="STKc_PknB_like"/>
    <property type="match status" value="1"/>
</dbReference>
<keyword evidence="6" id="KW-0067">ATP-binding</keyword>
<accession>A0A977PX69</accession>
<dbReference type="InterPro" id="IPR037215">
    <property type="entry name" value="GUN4-like_sf"/>
</dbReference>
<comment type="catalytic activity">
    <reaction evidence="8">
        <text>L-seryl-[protein] + ATP = O-phospho-L-seryl-[protein] + ADP + H(+)</text>
        <dbReference type="Rhea" id="RHEA:17989"/>
        <dbReference type="Rhea" id="RHEA-COMP:9863"/>
        <dbReference type="Rhea" id="RHEA-COMP:11604"/>
        <dbReference type="ChEBI" id="CHEBI:15378"/>
        <dbReference type="ChEBI" id="CHEBI:29999"/>
        <dbReference type="ChEBI" id="CHEBI:30616"/>
        <dbReference type="ChEBI" id="CHEBI:83421"/>
        <dbReference type="ChEBI" id="CHEBI:456216"/>
        <dbReference type="EC" id="2.7.11.1"/>
    </reaction>
</comment>
<comment type="catalytic activity">
    <reaction evidence="7">
        <text>L-threonyl-[protein] + ATP = O-phospho-L-threonyl-[protein] + ADP + H(+)</text>
        <dbReference type="Rhea" id="RHEA:46608"/>
        <dbReference type="Rhea" id="RHEA-COMP:11060"/>
        <dbReference type="Rhea" id="RHEA-COMP:11605"/>
        <dbReference type="ChEBI" id="CHEBI:15378"/>
        <dbReference type="ChEBI" id="CHEBI:30013"/>
        <dbReference type="ChEBI" id="CHEBI:30616"/>
        <dbReference type="ChEBI" id="CHEBI:61977"/>
        <dbReference type="ChEBI" id="CHEBI:456216"/>
        <dbReference type="EC" id="2.7.11.1"/>
    </reaction>
</comment>
<keyword evidence="5 11" id="KW-0418">Kinase</keyword>
<evidence type="ECO:0000256" key="6">
    <source>
        <dbReference type="ARBA" id="ARBA00022840"/>
    </source>
</evidence>
<keyword evidence="3" id="KW-0808">Transferase</keyword>
<keyword evidence="2" id="KW-0723">Serine/threonine-protein kinase</keyword>
<dbReference type="Proteomes" id="UP001065613">
    <property type="component" value="Chromosome"/>
</dbReference>
<dbReference type="SMART" id="SM00220">
    <property type="entry name" value="S_TKc"/>
    <property type="match status" value="1"/>
</dbReference>
<name>A0A977PX69_9CYAN</name>
<dbReference type="CDD" id="cd16383">
    <property type="entry name" value="GUN4"/>
    <property type="match status" value="1"/>
</dbReference>
<evidence type="ECO:0000256" key="7">
    <source>
        <dbReference type="ARBA" id="ARBA00047899"/>
    </source>
</evidence>
<dbReference type="PROSITE" id="PS50011">
    <property type="entry name" value="PROTEIN_KINASE_DOM"/>
    <property type="match status" value="1"/>
</dbReference>
<organism evidence="11">
    <name type="scientific">Woronichinia naegeliana WA131</name>
    <dbReference type="NCBI Taxonomy" id="2824559"/>
    <lineage>
        <taxon>Bacteria</taxon>
        <taxon>Bacillati</taxon>
        <taxon>Cyanobacteriota</taxon>
        <taxon>Cyanophyceae</taxon>
        <taxon>Synechococcales</taxon>
        <taxon>Coelosphaeriaceae</taxon>
        <taxon>Woronichinia</taxon>
    </lineage>
</organism>